<gene>
    <name evidence="1" type="ORF">MJO28_000007</name>
</gene>
<protein>
    <submittedName>
        <fullName evidence="1">Uncharacterized protein</fullName>
    </submittedName>
</protein>
<reference evidence="1 2" key="3">
    <citation type="journal article" date="2022" name="Microbiol. Spectr.">
        <title>Folding features and dynamics of 3D genome architecture in plant fungal pathogens.</title>
        <authorList>
            <person name="Xia C."/>
        </authorList>
    </citation>
    <scope>NUCLEOTIDE SEQUENCE [LARGE SCALE GENOMIC DNA]</scope>
    <source>
        <strain evidence="1 2">93-210</strain>
    </source>
</reference>
<reference evidence="2" key="2">
    <citation type="journal article" date="2018" name="Mol. Plant Microbe Interact.">
        <title>Genome sequence resources for the wheat stripe rust pathogen (Puccinia striiformis f. sp. tritici) and the barley stripe rust pathogen (Puccinia striiformis f. sp. hordei).</title>
        <authorList>
            <person name="Xia C."/>
            <person name="Wang M."/>
            <person name="Yin C."/>
            <person name="Cornejo O.E."/>
            <person name="Hulbert S.H."/>
            <person name="Chen X."/>
        </authorList>
    </citation>
    <scope>NUCLEOTIDE SEQUENCE [LARGE SCALE GENOMIC DNA]</scope>
    <source>
        <strain evidence="2">93-210</strain>
    </source>
</reference>
<evidence type="ECO:0000313" key="2">
    <source>
        <dbReference type="Proteomes" id="UP001060170"/>
    </source>
</evidence>
<name>A0ACC0EZS0_9BASI</name>
<comment type="caution">
    <text evidence="1">The sequence shown here is derived from an EMBL/GenBank/DDBJ whole genome shotgun (WGS) entry which is preliminary data.</text>
</comment>
<sequence>MAPMETELDFWLPAKATHSLHQNNWISRSSPSSHYSDRQYRLPPSCQSESTPSCAHIFLREAPNGSILSELLETSSLATTCLYPSPYDSTDPVGLCYFTAPAPLGSPEPSQIRSTNISRRGPKEKDPLIGAEPHPRSHRLLDTLQLTCQPSSSSPTGLLSSLKLYQQTSIVIPTESSQSIRYK</sequence>
<organism evidence="1 2">
    <name type="scientific">Puccinia striiformis f. sp. tritici</name>
    <dbReference type="NCBI Taxonomy" id="168172"/>
    <lineage>
        <taxon>Eukaryota</taxon>
        <taxon>Fungi</taxon>
        <taxon>Dikarya</taxon>
        <taxon>Basidiomycota</taxon>
        <taxon>Pucciniomycotina</taxon>
        <taxon>Pucciniomycetes</taxon>
        <taxon>Pucciniales</taxon>
        <taxon>Pucciniaceae</taxon>
        <taxon>Puccinia</taxon>
    </lineage>
</organism>
<accession>A0ACC0EZS0</accession>
<proteinExistence type="predicted"/>
<keyword evidence="2" id="KW-1185">Reference proteome</keyword>
<dbReference type="EMBL" id="CM045865">
    <property type="protein sequence ID" value="KAI7961913.1"/>
    <property type="molecule type" value="Genomic_DNA"/>
</dbReference>
<evidence type="ECO:0000313" key="1">
    <source>
        <dbReference type="EMBL" id="KAI7961913.1"/>
    </source>
</evidence>
<reference evidence="2" key="1">
    <citation type="journal article" date="2018" name="BMC Genomics">
        <title>Genomic insights into host adaptation between the wheat stripe rust pathogen (Puccinia striiformis f. sp. tritici) and the barley stripe rust pathogen (Puccinia striiformis f. sp. hordei).</title>
        <authorList>
            <person name="Xia C."/>
            <person name="Wang M."/>
            <person name="Yin C."/>
            <person name="Cornejo O.E."/>
            <person name="Hulbert S.H."/>
            <person name="Chen X."/>
        </authorList>
    </citation>
    <scope>NUCLEOTIDE SEQUENCE [LARGE SCALE GENOMIC DNA]</scope>
    <source>
        <strain evidence="2">93-210</strain>
    </source>
</reference>
<dbReference type="Proteomes" id="UP001060170">
    <property type="component" value="Chromosome 1"/>
</dbReference>